<dbReference type="InterPro" id="IPR006366">
    <property type="entry name" value="CobA/CysG_C"/>
</dbReference>
<dbReference type="InterPro" id="IPR000878">
    <property type="entry name" value="4pyrrol_Mease"/>
</dbReference>
<evidence type="ECO:0000256" key="2">
    <source>
        <dbReference type="ARBA" id="ARBA00022603"/>
    </source>
</evidence>
<dbReference type="SUPFAM" id="SSF53790">
    <property type="entry name" value="Tetrapyrrole methylase"/>
    <property type="match status" value="1"/>
</dbReference>
<evidence type="ECO:0000313" key="10">
    <source>
        <dbReference type="Proteomes" id="UP001384579"/>
    </source>
</evidence>
<accession>A0ABU8YNA7</accession>
<dbReference type="CDD" id="cd11642">
    <property type="entry name" value="SUMT"/>
    <property type="match status" value="1"/>
</dbReference>
<organism evidence="9 10">
    <name type="scientific">Microcoleus anatoxicus PTRS2</name>
    <dbReference type="NCBI Taxonomy" id="2705321"/>
    <lineage>
        <taxon>Bacteria</taxon>
        <taxon>Bacillati</taxon>
        <taxon>Cyanobacteriota</taxon>
        <taxon>Cyanophyceae</taxon>
        <taxon>Oscillatoriophycideae</taxon>
        <taxon>Oscillatoriales</taxon>
        <taxon>Microcoleaceae</taxon>
        <taxon>Microcoleus</taxon>
        <taxon>Microcoleus anatoxicus</taxon>
    </lineage>
</organism>
<dbReference type="Gene3D" id="3.40.50.10090">
    <property type="match status" value="2"/>
</dbReference>
<evidence type="ECO:0000313" key="9">
    <source>
        <dbReference type="EMBL" id="MEK0185876.1"/>
    </source>
</evidence>
<dbReference type="Gene3D" id="3.30.950.10">
    <property type="entry name" value="Methyltransferase, Cobalt-precorrin-4 Transmethylase, Domain 2"/>
    <property type="match status" value="1"/>
</dbReference>
<protein>
    <recommendedName>
        <fullName evidence="1">uroporphyrinogen-III C-methyltransferase</fullName>
        <ecNumber evidence="1">2.1.1.107</ecNumber>
    </recommendedName>
</protein>
<dbReference type="PANTHER" id="PTHR45790:SF3">
    <property type="entry name" value="S-ADENOSYL-L-METHIONINE-DEPENDENT UROPORPHYRINOGEN III METHYLTRANSFERASE, CHLOROPLASTIC"/>
    <property type="match status" value="1"/>
</dbReference>
<keyword evidence="3 6" id="KW-0808">Transferase</keyword>
<evidence type="ECO:0000256" key="4">
    <source>
        <dbReference type="ARBA" id="ARBA00022691"/>
    </source>
</evidence>
<dbReference type="GO" id="GO:0032259">
    <property type="term" value="P:methylation"/>
    <property type="evidence" value="ECO:0007669"/>
    <property type="project" value="UniProtKB-KW"/>
</dbReference>
<dbReference type="InterPro" id="IPR035996">
    <property type="entry name" value="4pyrrol_Methylase_sf"/>
</dbReference>
<comment type="similarity">
    <text evidence="6">Belongs to the precorrin methyltransferase family.</text>
</comment>
<keyword evidence="2 6" id="KW-0489">Methyltransferase</keyword>
<reference evidence="9 10" key="1">
    <citation type="journal article" date="2020" name="Harmful Algae">
        <title>Molecular and morphological characterization of a novel dihydroanatoxin-a producing Microcoleus species (cyanobacteria) from the Russian River, California, USA.</title>
        <authorList>
            <person name="Conklin K.Y."/>
            <person name="Stancheva R."/>
            <person name="Otten T.G."/>
            <person name="Fadness R."/>
            <person name="Boyer G.L."/>
            <person name="Read B."/>
            <person name="Zhang X."/>
            <person name="Sheath R.G."/>
        </authorList>
    </citation>
    <scope>NUCLEOTIDE SEQUENCE [LARGE SCALE GENOMIC DNA]</scope>
    <source>
        <strain evidence="9 10">PTRS2</strain>
    </source>
</reference>
<dbReference type="Proteomes" id="UP001384579">
    <property type="component" value="Unassembled WGS sequence"/>
</dbReference>
<evidence type="ECO:0000256" key="5">
    <source>
        <dbReference type="ARBA" id="ARBA00023244"/>
    </source>
</evidence>
<proteinExistence type="inferred from homology"/>
<dbReference type="EMBL" id="JBBLXS010000158">
    <property type="protein sequence ID" value="MEK0185876.1"/>
    <property type="molecule type" value="Genomic_DNA"/>
</dbReference>
<dbReference type="InterPro" id="IPR050161">
    <property type="entry name" value="Siro_Cobalamin_biosynth"/>
</dbReference>
<dbReference type="Gene3D" id="3.40.1010.10">
    <property type="entry name" value="Cobalt-precorrin-4 Transmethylase, Domain 1"/>
    <property type="match status" value="1"/>
</dbReference>
<dbReference type="Pfam" id="PF02602">
    <property type="entry name" value="HEM4"/>
    <property type="match status" value="1"/>
</dbReference>
<gene>
    <name evidence="9" type="primary">cobA</name>
    <name evidence="9" type="ORF">WMG39_13620</name>
</gene>
<sequence>MKNPKGKVYLVGAGPGDCDLMTVRSQKLLSQAEVLIYDALVDIPQLELIPVTCLKIEVGKRGGKPSTQQQEINRLLVEYCHKGKQVVRLKSGDPFIFGRSSSEIQALIAGDCDFEVIPGISSAFAAPLLAGIPLTDPVMSRCFAVMSAHEPDALEWEALVKIETLVILMGGRNLGEIVGQLQKHGLSSQTPIAIIRDCGRPEQRIWLGNLSDIISKTTGQSLSPCVIIIGEVVRLREYLIQPESTNMIDINITINKNPLPLAGKTILVTRAASQSGQFTDRLQQQGARAIEMPALVISPPSTWEPLDSAIAQLSSFHWLIFTSTNAVDYFFERLETSGKDARSLFGIKIAVVGKKTAETLRSHSLQPDFIPPNFVADSLVENFPWEGVEGNRGGIAPTNCKILFPRVESGGREVLVKEFTAKGAQVIEAPAYQSCCPENIDPIALAALQNRAVDIITFASSKTVQNFCKLIEHSPELSGNHDWLKNVCIASIGPETSKSCYNLLGKLDVEAQEYTLDGLSEAIVQWVAENPSL</sequence>
<keyword evidence="5" id="KW-0627">Porphyrin biosynthesis</keyword>
<dbReference type="InterPro" id="IPR036108">
    <property type="entry name" value="4pyrrol_syn_uPrphyn_synt_sf"/>
</dbReference>
<keyword evidence="4" id="KW-0949">S-adenosyl-L-methionine</keyword>
<evidence type="ECO:0000259" key="8">
    <source>
        <dbReference type="Pfam" id="PF02602"/>
    </source>
</evidence>
<dbReference type="InterPro" id="IPR003754">
    <property type="entry name" value="4pyrrol_synth_uPrphyn_synth"/>
</dbReference>
<name>A0ABU8YNA7_9CYAN</name>
<dbReference type="Pfam" id="PF00590">
    <property type="entry name" value="TP_methylase"/>
    <property type="match status" value="1"/>
</dbReference>
<evidence type="ECO:0000256" key="6">
    <source>
        <dbReference type="RuleBase" id="RU003960"/>
    </source>
</evidence>
<dbReference type="GO" id="GO:0004851">
    <property type="term" value="F:uroporphyrin-III C-methyltransferase activity"/>
    <property type="evidence" value="ECO:0007669"/>
    <property type="project" value="UniProtKB-EC"/>
</dbReference>
<dbReference type="InterPro" id="IPR014777">
    <property type="entry name" value="4pyrrole_Mease_sub1"/>
</dbReference>
<evidence type="ECO:0000259" key="7">
    <source>
        <dbReference type="Pfam" id="PF00590"/>
    </source>
</evidence>
<dbReference type="PANTHER" id="PTHR45790">
    <property type="entry name" value="SIROHEME SYNTHASE-RELATED"/>
    <property type="match status" value="1"/>
</dbReference>
<dbReference type="SUPFAM" id="SSF69618">
    <property type="entry name" value="HemD-like"/>
    <property type="match status" value="1"/>
</dbReference>
<dbReference type="RefSeq" id="WP_340522814.1">
    <property type="nucleotide sequence ID" value="NZ_JBBLXS010000158.1"/>
</dbReference>
<dbReference type="InterPro" id="IPR003043">
    <property type="entry name" value="Uropor_MeTrfase_CS"/>
</dbReference>
<feature type="domain" description="Tetrapyrrole methylase" evidence="7">
    <location>
        <begin position="7"/>
        <end position="213"/>
    </location>
</feature>
<evidence type="ECO:0000256" key="1">
    <source>
        <dbReference type="ARBA" id="ARBA00012162"/>
    </source>
</evidence>
<evidence type="ECO:0000256" key="3">
    <source>
        <dbReference type="ARBA" id="ARBA00022679"/>
    </source>
</evidence>
<keyword evidence="10" id="KW-1185">Reference proteome</keyword>
<dbReference type="CDD" id="cd06578">
    <property type="entry name" value="HemD"/>
    <property type="match status" value="1"/>
</dbReference>
<dbReference type="NCBIfam" id="TIGR01469">
    <property type="entry name" value="cobA_cysG_Cterm"/>
    <property type="match status" value="1"/>
</dbReference>
<dbReference type="InterPro" id="IPR014776">
    <property type="entry name" value="4pyrrole_Mease_sub2"/>
</dbReference>
<dbReference type="PROSITE" id="PS00840">
    <property type="entry name" value="SUMT_2"/>
    <property type="match status" value="1"/>
</dbReference>
<dbReference type="EC" id="2.1.1.107" evidence="1"/>
<comment type="caution">
    <text evidence="9">The sequence shown here is derived from an EMBL/GenBank/DDBJ whole genome shotgun (WGS) entry which is preliminary data.</text>
</comment>
<dbReference type="NCBIfam" id="NF004790">
    <property type="entry name" value="PRK06136.1"/>
    <property type="match status" value="1"/>
</dbReference>
<feature type="domain" description="Tetrapyrrole biosynthesis uroporphyrinogen III synthase" evidence="8">
    <location>
        <begin position="278"/>
        <end position="520"/>
    </location>
</feature>